<accession>A0A7J6NV22</accession>
<keyword evidence="2" id="KW-0433">Leucine-rich repeat</keyword>
<evidence type="ECO:0000259" key="5">
    <source>
        <dbReference type="PROSITE" id="PS50011"/>
    </source>
</evidence>
<protein>
    <recommendedName>
        <fullName evidence="5">Protein kinase domain-containing protein</fullName>
    </recommendedName>
</protein>
<dbReference type="Proteomes" id="UP000541610">
    <property type="component" value="Unassembled WGS sequence"/>
</dbReference>
<dbReference type="InterPro" id="IPR011009">
    <property type="entry name" value="Kinase-like_dom_sf"/>
</dbReference>
<gene>
    <name evidence="6" type="ORF">FOZ60_003553</name>
</gene>
<keyword evidence="3" id="KW-0677">Repeat</keyword>
<dbReference type="GO" id="GO:0005096">
    <property type="term" value="F:GTPase activator activity"/>
    <property type="evidence" value="ECO:0007669"/>
    <property type="project" value="UniProtKB-KW"/>
</dbReference>
<dbReference type="EMBL" id="JABANP010000175">
    <property type="protein sequence ID" value="KAF4687724.1"/>
    <property type="molecule type" value="Genomic_DNA"/>
</dbReference>
<dbReference type="GO" id="GO:0004672">
    <property type="term" value="F:protein kinase activity"/>
    <property type="evidence" value="ECO:0007669"/>
    <property type="project" value="InterPro"/>
</dbReference>
<dbReference type="GO" id="GO:0005829">
    <property type="term" value="C:cytosol"/>
    <property type="evidence" value="ECO:0007669"/>
    <property type="project" value="TreeGrafter"/>
</dbReference>
<feature type="domain" description="Protein kinase" evidence="5">
    <location>
        <begin position="454"/>
        <end position="870"/>
    </location>
</feature>
<dbReference type="AlphaFoldDB" id="A0A7J6NV22"/>
<evidence type="ECO:0000256" key="3">
    <source>
        <dbReference type="ARBA" id="ARBA00022737"/>
    </source>
</evidence>
<evidence type="ECO:0000256" key="1">
    <source>
        <dbReference type="ARBA" id="ARBA00022468"/>
    </source>
</evidence>
<name>A0A7J6NV22_PEROL</name>
<feature type="region of interest" description="Disordered" evidence="4">
    <location>
        <begin position="217"/>
        <end position="243"/>
    </location>
</feature>
<dbReference type="Pfam" id="PF13516">
    <property type="entry name" value="LRR_6"/>
    <property type="match status" value="3"/>
</dbReference>
<evidence type="ECO:0000313" key="6">
    <source>
        <dbReference type="EMBL" id="KAF4687724.1"/>
    </source>
</evidence>
<reference evidence="6 7" key="1">
    <citation type="submission" date="2020-04" db="EMBL/GenBank/DDBJ databases">
        <title>Perkinsus olseni comparative genomics.</title>
        <authorList>
            <person name="Bogema D.R."/>
        </authorList>
    </citation>
    <scope>NUCLEOTIDE SEQUENCE [LARGE SCALE GENOMIC DNA]</scope>
    <source>
        <strain evidence="6">00978-12</strain>
    </source>
</reference>
<proteinExistence type="predicted"/>
<feature type="region of interest" description="Disordered" evidence="4">
    <location>
        <begin position="759"/>
        <end position="785"/>
    </location>
</feature>
<evidence type="ECO:0000313" key="7">
    <source>
        <dbReference type="Proteomes" id="UP000541610"/>
    </source>
</evidence>
<dbReference type="Gene3D" id="3.80.10.10">
    <property type="entry name" value="Ribonuclease Inhibitor"/>
    <property type="match status" value="1"/>
</dbReference>
<dbReference type="GO" id="GO:0005524">
    <property type="term" value="F:ATP binding"/>
    <property type="evidence" value="ECO:0007669"/>
    <property type="project" value="InterPro"/>
</dbReference>
<dbReference type="SUPFAM" id="SSF56112">
    <property type="entry name" value="Protein kinase-like (PK-like)"/>
    <property type="match status" value="1"/>
</dbReference>
<dbReference type="GO" id="GO:0048471">
    <property type="term" value="C:perinuclear region of cytoplasm"/>
    <property type="evidence" value="ECO:0007669"/>
    <property type="project" value="TreeGrafter"/>
</dbReference>
<keyword evidence="1" id="KW-0343">GTPase activation</keyword>
<dbReference type="Gene3D" id="1.10.510.10">
    <property type="entry name" value="Transferase(Phosphotransferase) domain 1"/>
    <property type="match status" value="1"/>
</dbReference>
<sequence length="1257" mass="138147">MIASPLSTPESQSKRGEEIEFTRFGLELIAGKFFYPDAGTAALMLWFEVEQDGGLLVEVLCNREQREYFGTSLHLTRKVTSTGLVNYAVQSSGANSLKELQEWVGTNCPVESSSGDDFSTVTVATKTTIYTQLDPALGSAQYDTRRGILAMLTTVQDSESLKGLPPFTGPSQGFLRSFVTEYGLILVDEWVRTDRPLLACRDNFSAFINSCLNRPTKGAGVNSEADERPTNPERGSQRSRRPSAVLEVDLRGTDDVQDAAEKTVDALWRICVRPITDERGHQTCSTGELMPLVALTCLLLPVGEDHKTAQIIEAFSIDSGPHRGVAETIPSRLVQRRLTTEEFHLFVHQGVTGLCRLLNHEMPPSELQGIIQAVSVNQPSPPEGKNGDRRMLGTGPIRRRLRLLDGVCEMLMNSSVITPGMLCGRTAAESPLFNALTASNMLKIREGSLFAGRYRICQALAPDAVAESASSSGGPLCFKVEDELIHAMKQESEASTDLVLYVYPYFHDASLDFQRAFRREATLLREMNARLNGRLVRVFDFGESTANCAYQVRDLIDGITLADYLSRKRASAAGLHSLPFRPSVLNRRPIRPGLSEAQIVDLLISIISILDELENAIGVRSGEAKRRIVHSALDPRAVFLRGGRLDDIVLIRWKDARWNTEDVLGERCDILEGLPNRPSIGLQRARAARVENAGIMHLTRDVRYAHPDISRAEIIGGAESEATRNWDLYSLGCIAFECVCLLPPFLGAKQNELPLEESLPEHEGASARDADEEDPPLELEGRAPYPWDDEEYSLQGIRERFDETAEMQGLSEAYRKRIVAQHCQCRPADLRPVSAVSDELIDIIEMMLSKSPATHSVDGSQDDHHDDELMEGVQKSEHTYADVIAQLRLLKEQLEQLPSALRDALSTWTAAVGEEVMVDPATSLDLRDIPMSPFGSRYLLKFATLFENSTARISGGEFPLYALLQEMTTLDLNSKQLCSPDILVLARCLSACSKFTVEHIDLSDNLVAFASPSSPVARGRTYDLAGLRSFVKPLRAMPLLSFDLSGNSIGPEGGELLCDALAHCADLRTLRLSRCEILPRGGRALAKALHNFLHLMTLDIPYNYIGDEGAEAIARSLAKAEPGKSCGSLVKLVLFSNSIGMIGGRSLVAACETNFTLLSLAIDQNPIPDDQLVALQNAVSFNNQFEKLIASSARFEDFGHTLMAETLQKWAARGAQVSARLELRLAKPRSLLEKEVAAIVLGRAAPQGTDPTSTSSE</sequence>
<comment type="caution">
    <text evidence="6">The sequence shown here is derived from an EMBL/GenBank/DDBJ whole genome shotgun (WGS) entry which is preliminary data.</text>
</comment>
<feature type="compositionally biased region" description="Basic and acidic residues" evidence="4">
    <location>
        <begin position="759"/>
        <end position="769"/>
    </location>
</feature>
<evidence type="ECO:0000256" key="4">
    <source>
        <dbReference type="SAM" id="MobiDB-lite"/>
    </source>
</evidence>
<organism evidence="6 7">
    <name type="scientific">Perkinsus olseni</name>
    <name type="common">Perkinsus atlanticus</name>
    <dbReference type="NCBI Taxonomy" id="32597"/>
    <lineage>
        <taxon>Eukaryota</taxon>
        <taxon>Sar</taxon>
        <taxon>Alveolata</taxon>
        <taxon>Perkinsozoa</taxon>
        <taxon>Perkinsea</taxon>
        <taxon>Perkinsida</taxon>
        <taxon>Perkinsidae</taxon>
        <taxon>Perkinsus</taxon>
    </lineage>
</organism>
<evidence type="ECO:0000256" key="2">
    <source>
        <dbReference type="ARBA" id="ARBA00022614"/>
    </source>
</evidence>
<dbReference type="InterPro" id="IPR032675">
    <property type="entry name" value="LRR_dom_sf"/>
</dbReference>
<dbReference type="PANTHER" id="PTHR24113:SF12">
    <property type="entry name" value="RAN GTPASE-ACTIVATING PROTEIN 1"/>
    <property type="match status" value="1"/>
</dbReference>
<dbReference type="PANTHER" id="PTHR24113">
    <property type="entry name" value="RAN GTPASE-ACTIVATING PROTEIN 1"/>
    <property type="match status" value="1"/>
</dbReference>
<dbReference type="PROSITE" id="PS50011">
    <property type="entry name" value="PROTEIN_KINASE_DOM"/>
    <property type="match status" value="1"/>
</dbReference>
<dbReference type="GO" id="GO:0031267">
    <property type="term" value="F:small GTPase binding"/>
    <property type="evidence" value="ECO:0007669"/>
    <property type="project" value="TreeGrafter"/>
</dbReference>
<dbReference type="GO" id="GO:0005634">
    <property type="term" value="C:nucleus"/>
    <property type="evidence" value="ECO:0007669"/>
    <property type="project" value="TreeGrafter"/>
</dbReference>
<dbReference type="InterPro" id="IPR001611">
    <property type="entry name" value="Leu-rich_rpt"/>
</dbReference>
<dbReference type="OrthoDB" id="418974at2759"/>
<dbReference type="GO" id="GO:0006913">
    <property type="term" value="P:nucleocytoplasmic transport"/>
    <property type="evidence" value="ECO:0007669"/>
    <property type="project" value="TreeGrafter"/>
</dbReference>
<dbReference type="InterPro" id="IPR027038">
    <property type="entry name" value="RanGap"/>
</dbReference>
<dbReference type="SMART" id="SM00368">
    <property type="entry name" value="LRR_RI"/>
    <property type="match status" value="4"/>
</dbReference>
<dbReference type="InterPro" id="IPR000719">
    <property type="entry name" value="Prot_kinase_dom"/>
</dbReference>
<dbReference type="SUPFAM" id="SSF52047">
    <property type="entry name" value="RNI-like"/>
    <property type="match status" value="1"/>
</dbReference>